<dbReference type="InterPro" id="IPR018719">
    <property type="entry name" value="DUF2243_membrane"/>
</dbReference>
<name>K8X6Z9_RHOOP</name>
<feature type="transmembrane region" description="Helical" evidence="1">
    <location>
        <begin position="16"/>
        <end position="36"/>
    </location>
</feature>
<dbReference type="RefSeq" id="WP_005264355.1">
    <property type="nucleotide sequence ID" value="NZ_AJYC02000161.1"/>
</dbReference>
<evidence type="ECO:0008006" key="4">
    <source>
        <dbReference type="Google" id="ProtNLM"/>
    </source>
</evidence>
<keyword evidence="1" id="KW-0812">Transmembrane</keyword>
<evidence type="ECO:0000256" key="1">
    <source>
        <dbReference type="SAM" id="Phobius"/>
    </source>
</evidence>
<sequence>MVAPERETTAIPARGIGLPGIILGIGLGGFVDGILLHQLLQWHHMLTSTDTDNVGIDTYPADTVHGLEILHARRERIRRRDRGSGT</sequence>
<dbReference type="EMBL" id="AJYC02000161">
    <property type="protein sequence ID" value="EKT77243.1"/>
    <property type="molecule type" value="Genomic_DNA"/>
</dbReference>
<dbReference type="Pfam" id="PF10002">
    <property type="entry name" value="DUF2243"/>
    <property type="match status" value="1"/>
</dbReference>
<keyword evidence="1" id="KW-1133">Transmembrane helix</keyword>
<gene>
    <name evidence="2" type="ORF">WSS_A38542</name>
</gene>
<protein>
    <recommendedName>
        <fullName evidence="4">DUF2243 domain-containing protein</fullName>
    </recommendedName>
</protein>
<reference evidence="2 3" key="1">
    <citation type="journal article" date="2013" name="Genome Announc.">
        <title>Draft Genome Sequence of Rhodococcus opacus Strain M213 Shows a Diverse Catabolic Potential.</title>
        <authorList>
            <person name="Pathak A."/>
            <person name="Green S.J."/>
            <person name="Ogram A."/>
            <person name="Chauhan A."/>
        </authorList>
    </citation>
    <scope>NUCLEOTIDE SEQUENCE [LARGE SCALE GENOMIC DNA]</scope>
    <source>
        <strain evidence="2 3">M213</strain>
    </source>
</reference>
<proteinExistence type="predicted"/>
<dbReference type="Proteomes" id="UP000005951">
    <property type="component" value="Unassembled WGS sequence"/>
</dbReference>
<accession>K8X6Z9</accession>
<evidence type="ECO:0000313" key="3">
    <source>
        <dbReference type="Proteomes" id="UP000005951"/>
    </source>
</evidence>
<dbReference type="AlphaFoldDB" id="K8X6Z9"/>
<keyword evidence="1" id="KW-0472">Membrane</keyword>
<comment type="caution">
    <text evidence="2">The sequence shown here is derived from an EMBL/GenBank/DDBJ whole genome shotgun (WGS) entry which is preliminary data.</text>
</comment>
<organism evidence="2 3">
    <name type="scientific">Rhodococcus opacus M213</name>
    <dbReference type="NCBI Taxonomy" id="1129896"/>
    <lineage>
        <taxon>Bacteria</taxon>
        <taxon>Bacillati</taxon>
        <taxon>Actinomycetota</taxon>
        <taxon>Actinomycetes</taxon>
        <taxon>Mycobacteriales</taxon>
        <taxon>Nocardiaceae</taxon>
        <taxon>Rhodococcus</taxon>
    </lineage>
</organism>
<evidence type="ECO:0000313" key="2">
    <source>
        <dbReference type="EMBL" id="EKT77243.1"/>
    </source>
</evidence>